<evidence type="ECO:0000313" key="3">
    <source>
        <dbReference type="Proteomes" id="UP000032483"/>
    </source>
</evidence>
<keyword evidence="1" id="KW-0812">Transmembrane</keyword>
<keyword evidence="1" id="KW-1133">Transmembrane helix</keyword>
<feature type="transmembrane region" description="Helical" evidence="1">
    <location>
        <begin position="133"/>
        <end position="152"/>
    </location>
</feature>
<feature type="transmembrane region" description="Helical" evidence="1">
    <location>
        <begin position="34"/>
        <end position="51"/>
    </location>
</feature>
<evidence type="ECO:0000256" key="1">
    <source>
        <dbReference type="SAM" id="Phobius"/>
    </source>
</evidence>
<keyword evidence="3" id="KW-1185">Reference proteome</keyword>
<organism evidence="2 3">
    <name type="scientific">Ruthenibacterium lactatiformans</name>
    <dbReference type="NCBI Taxonomy" id="1550024"/>
    <lineage>
        <taxon>Bacteria</taxon>
        <taxon>Bacillati</taxon>
        <taxon>Bacillota</taxon>
        <taxon>Clostridia</taxon>
        <taxon>Eubacteriales</taxon>
        <taxon>Oscillospiraceae</taxon>
        <taxon>Ruthenibacterium</taxon>
    </lineage>
</organism>
<gene>
    <name evidence="2" type="ORF">TQ39_16075</name>
</gene>
<reference evidence="2" key="1">
    <citation type="submission" date="2015-02" db="EMBL/GenBank/DDBJ databases">
        <title>A novel member of the family Ruminococcaceae isolated from human feces.</title>
        <authorList>
            <person name="Shkoporov A.N."/>
            <person name="Chaplin A.V."/>
            <person name="Motuzova O.V."/>
            <person name="Kafarskaia L.I."/>
            <person name="Khokhlova E.V."/>
            <person name="Efimov B.A."/>
        </authorList>
    </citation>
    <scope>NUCLEOTIDE SEQUENCE [LARGE SCALE GENOMIC DNA]</scope>
    <source>
        <strain evidence="2">585-1</strain>
    </source>
</reference>
<dbReference type="Proteomes" id="UP000032483">
    <property type="component" value="Unassembled WGS sequence"/>
</dbReference>
<feature type="transmembrane region" description="Helical" evidence="1">
    <location>
        <begin position="7"/>
        <end position="28"/>
    </location>
</feature>
<accession>A0A0D8IZ25</accession>
<evidence type="ECO:0000313" key="2">
    <source>
        <dbReference type="EMBL" id="KJF38773.1"/>
    </source>
</evidence>
<comment type="caution">
    <text evidence="2">The sequence shown here is derived from an EMBL/GenBank/DDBJ whole genome shotgun (WGS) entry which is preliminary data.</text>
</comment>
<sequence>MNITRKTFYGIGILSAALNILGGAMLLFSIRADLVFNIATVAAGVMMLMLATNLKEDPRGRNFCLTAALLTVLGMVPGIVGIVCAAASWPVFAWPYFKASVPENGLHKAAFLVMVCGLVLLVGSFLPVPQMLAACIIIAVAAVQGLLAFLLYQEA</sequence>
<dbReference type="GeneID" id="42858074"/>
<feature type="transmembrane region" description="Helical" evidence="1">
    <location>
        <begin position="63"/>
        <end position="89"/>
    </location>
</feature>
<dbReference type="EMBL" id="JXXK01000031">
    <property type="protein sequence ID" value="KJF38773.1"/>
    <property type="molecule type" value="Genomic_DNA"/>
</dbReference>
<dbReference type="RefSeq" id="WP_050006274.1">
    <property type="nucleotide sequence ID" value="NZ_CAUEXJ010000040.1"/>
</dbReference>
<feature type="transmembrane region" description="Helical" evidence="1">
    <location>
        <begin position="109"/>
        <end position="126"/>
    </location>
</feature>
<proteinExistence type="predicted"/>
<dbReference type="AlphaFoldDB" id="A0A0D8IZ25"/>
<keyword evidence="1" id="KW-0472">Membrane</keyword>
<protein>
    <submittedName>
        <fullName evidence="2">Uncharacterized protein</fullName>
    </submittedName>
</protein>
<name>A0A0D8IZ25_9FIRM</name>